<dbReference type="PROSITE" id="PS00070">
    <property type="entry name" value="ALDEHYDE_DEHYDR_CYS"/>
    <property type="match status" value="1"/>
</dbReference>
<name>A0A7W9TFQ7_9ACTN</name>
<organism evidence="4 5">
    <name type="scientific">Streptomyces paradoxus</name>
    <dbReference type="NCBI Taxonomy" id="66375"/>
    <lineage>
        <taxon>Bacteria</taxon>
        <taxon>Bacillati</taxon>
        <taxon>Actinomycetota</taxon>
        <taxon>Actinomycetes</taxon>
        <taxon>Kitasatosporales</taxon>
        <taxon>Streptomycetaceae</taxon>
        <taxon>Streptomyces</taxon>
    </lineage>
</organism>
<dbReference type="RefSeq" id="WP_313674820.1">
    <property type="nucleotide sequence ID" value="NZ_BAAARS010000009.1"/>
</dbReference>
<dbReference type="GO" id="GO:0004777">
    <property type="term" value="F:succinate-semialdehyde dehydrogenase (NAD+) activity"/>
    <property type="evidence" value="ECO:0007669"/>
    <property type="project" value="TreeGrafter"/>
</dbReference>
<comment type="caution">
    <text evidence="4">The sequence shown here is derived from an EMBL/GenBank/DDBJ whole genome shotgun (WGS) entry which is preliminary data.</text>
</comment>
<dbReference type="Gene3D" id="3.40.309.10">
    <property type="entry name" value="Aldehyde Dehydrogenase, Chain A, domain 2"/>
    <property type="match status" value="1"/>
</dbReference>
<gene>
    <name evidence="4" type="ORF">HNR57_005394</name>
</gene>
<dbReference type="SUPFAM" id="SSF53720">
    <property type="entry name" value="ALDH-like"/>
    <property type="match status" value="1"/>
</dbReference>
<reference evidence="4 5" key="1">
    <citation type="submission" date="2020-08" db="EMBL/GenBank/DDBJ databases">
        <title>Genomic Encyclopedia of Type Strains, Phase IV (KMG-IV): sequencing the most valuable type-strain genomes for metagenomic binning, comparative biology and taxonomic classification.</title>
        <authorList>
            <person name="Goeker M."/>
        </authorList>
    </citation>
    <scope>NUCLEOTIDE SEQUENCE [LARGE SCALE GENOMIC DNA]</scope>
    <source>
        <strain evidence="4 5">DSM 43350</strain>
    </source>
</reference>
<evidence type="ECO:0000313" key="4">
    <source>
        <dbReference type="EMBL" id="MBB6079451.1"/>
    </source>
</evidence>
<keyword evidence="5" id="KW-1185">Reference proteome</keyword>
<dbReference type="InterPro" id="IPR016163">
    <property type="entry name" value="Ald_DH_C"/>
</dbReference>
<dbReference type="PANTHER" id="PTHR43217">
    <property type="entry name" value="SUCCINATE SEMIALDEHYDE DEHYDROGENASE [NAD(P)+] SAD"/>
    <property type="match status" value="1"/>
</dbReference>
<dbReference type="AlphaFoldDB" id="A0A7W9TFQ7"/>
<evidence type="ECO:0000256" key="1">
    <source>
        <dbReference type="ARBA" id="ARBA00009986"/>
    </source>
</evidence>
<evidence type="ECO:0000256" key="2">
    <source>
        <dbReference type="ARBA" id="ARBA00023002"/>
    </source>
</evidence>
<dbReference type="PANTHER" id="PTHR43217:SF1">
    <property type="entry name" value="SUCCINATE SEMIALDEHYDE DEHYDROGENASE [NAD(P)+] SAD"/>
    <property type="match status" value="1"/>
</dbReference>
<dbReference type="Gene3D" id="3.40.605.10">
    <property type="entry name" value="Aldehyde Dehydrogenase, Chain A, domain 1"/>
    <property type="match status" value="1"/>
</dbReference>
<dbReference type="Pfam" id="PF00171">
    <property type="entry name" value="Aldedh"/>
    <property type="match status" value="1"/>
</dbReference>
<evidence type="ECO:0000313" key="5">
    <source>
        <dbReference type="Proteomes" id="UP000591537"/>
    </source>
</evidence>
<protein>
    <submittedName>
        <fullName evidence="4">Acyl-CoA reductase-like NAD-dependent aldehyde dehydrogenase</fullName>
    </submittedName>
</protein>
<proteinExistence type="inferred from homology"/>
<feature type="domain" description="Aldehyde dehydrogenase" evidence="3">
    <location>
        <begin position="11"/>
        <end position="275"/>
    </location>
</feature>
<dbReference type="EMBL" id="JACHGV010000008">
    <property type="protein sequence ID" value="MBB6079451.1"/>
    <property type="molecule type" value="Genomic_DNA"/>
</dbReference>
<dbReference type="InterPro" id="IPR016161">
    <property type="entry name" value="Ald_DH/histidinol_DH"/>
</dbReference>
<dbReference type="FunFam" id="3.40.309.10:FF:000009">
    <property type="entry name" value="Aldehyde dehydrogenase A"/>
    <property type="match status" value="1"/>
</dbReference>
<dbReference type="InterPro" id="IPR016160">
    <property type="entry name" value="Ald_DH_CS_CYS"/>
</dbReference>
<accession>A0A7W9TFQ7</accession>
<sequence length="280" mass="28880">MTTLVIADTDVSDVTARLVEDDRLAAVTLTGSNRAGASVGSAAGRAAKKSVLELGGSDAFVVLDDADVEAAAAAGVKARFTNSGQSCVCAKRFIVAPCVADAFTAAFVAGVEALRVGDPRERQTQIGPLARDDLRAAIQRQVEESVAAGARLLTGGKPVPGDGFFYQPTVLGDTGPGMPAFDEETFGPLAAIAVGRDDEDAVRLANATPYGLGLSIWTADPSRGVALARRITSGTAFVNAIVASDPRLPFGGTKRSGHGRELAAAGIREFTNTRTYWVGD</sequence>
<dbReference type="Proteomes" id="UP000591537">
    <property type="component" value="Unassembled WGS sequence"/>
</dbReference>
<dbReference type="InterPro" id="IPR047110">
    <property type="entry name" value="GABD/Sad-like"/>
</dbReference>
<evidence type="ECO:0000259" key="3">
    <source>
        <dbReference type="Pfam" id="PF00171"/>
    </source>
</evidence>
<keyword evidence="2" id="KW-0560">Oxidoreductase</keyword>
<dbReference type="InterPro" id="IPR016162">
    <property type="entry name" value="Ald_DH_N"/>
</dbReference>
<dbReference type="InterPro" id="IPR015590">
    <property type="entry name" value="Aldehyde_DH_dom"/>
</dbReference>
<comment type="similarity">
    <text evidence="1">Belongs to the aldehyde dehydrogenase family.</text>
</comment>